<evidence type="ECO:0000313" key="2">
    <source>
        <dbReference type="Proteomes" id="UP001144036"/>
    </source>
</evidence>
<dbReference type="EMBL" id="JAPNNL010000153">
    <property type="protein sequence ID" value="MDA0637388.1"/>
    <property type="molecule type" value="Genomic_DNA"/>
</dbReference>
<comment type="caution">
    <text evidence="1">The sequence shown here is derived from an EMBL/GenBank/DDBJ whole genome shotgun (WGS) entry which is preliminary data.</text>
</comment>
<organism evidence="1 2">
    <name type="scientific">Nonomuraea corallina</name>
    <dbReference type="NCBI Taxonomy" id="2989783"/>
    <lineage>
        <taxon>Bacteria</taxon>
        <taxon>Bacillati</taxon>
        <taxon>Actinomycetota</taxon>
        <taxon>Actinomycetes</taxon>
        <taxon>Streptosporangiales</taxon>
        <taxon>Streptosporangiaceae</taxon>
        <taxon>Nonomuraea</taxon>
    </lineage>
</organism>
<dbReference type="RefSeq" id="WP_270158291.1">
    <property type="nucleotide sequence ID" value="NZ_JAPNNL010000153.1"/>
</dbReference>
<accession>A0ABT4SJI6</accession>
<dbReference type="Proteomes" id="UP001144036">
    <property type="component" value="Unassembled WGS sequence"/>
</dbReference>
<reference evidence="1" key="1">
    <citation type="submission" date="2022-11" db="EMBL/GenBank/DDBJ databases">
        <title>Nonomuraea corallina sp. nov., a new species of the genus Nonomuraea isolated from sea side sediment in Thai sea.</title>
        <authorList>
            <person name="Ngamcharungchit C."/>
            <person name="Matsumoto A."/>
            <person name="Suriyachadkun C."/>
            <person name="Panbangred W."/>
            <person name="Inahashi Y."/>
            <person name="Intra B."/>
        </authorList>
    </citation>
    <scope>NUCLEOTIDE SEQUENCE</scope>
    <source>
        <strain evidence="1">MCN248</strain>
    </source>
</reference>
<sequence>MTGAGILRRSVAVALMLVFLTGCESDGRDVHAGDGREHFYVVARNGISVANPEFRFATVSWPGQPVDEHSVRVAAEPQWARAGEERYSVQSFDIYRNVRGATLISPAGTSDIHKPVFPDTRMRRVLRRLGAEKQPDDSAGLLDHLGNAVAVTAVVELRTPMTSEQHESAYGVRGDNILISSGVAGDVPLYWDRTPACEERQVARNCEDLPLFEEFRAWVALLRSADQSVLSAVGLQLPNVQEAAARGRIVGYVDDNTAPSELRLLLRDKRVRAVHIIDARLNCETAGRMVCEPALWSTSVPAPS</sequence>
<proteinExistence type="predicted"/>
<evidence type="ECO:0008006" key="3">
    <source>
        <dbReference type="Google" id="ProtNLM"/>
    </source>
</evidence>
<evidence type="ECO:0000313" key="1">
    <source>
        <dbReference type="EMBL" id="MDA0637388.1"/>
    </source>
</evidence>
<gene>
    <name evidence="1" type="ORF">OUY22_28625</name>
</gene>
<name>A0ABT4SJI6_9ACTN</name>
<protein>
    <recommendedName>
        <fullName evidence="3">Lipoprotein</fullName>
    </recommendedName>
</protein>
<keyword evidence="2" id="KW-1185">Reference proteome</keyword>